<dbReference type="SUPFAM" id="SSF53383">
    <property type="entry name" value="PLP-dependent transferases"/>
    <property type="match status" value="1"/>
</dbReference>
<name>A0A399EJ38_9DEIN</name>
<keyword evidence="8" id="KW-1185">Reference proteome</keyword>
<comment type="cofactor">
    <cofactor evidence="1">
        <name>pyridoxal 5'-phosphate</name>
        <dbReference type="ChEBI" id="CHEBI:597326"/>
    </cofactor>
</comment>
<accession>A0A399EJ38</accession>
<keyword evidence="4 7" id="KW-0808">Transferase</keyword>
<comment type="similarity">
    <text evidence="2 6">Belongs to the class-III pyridoxal-phosphate-dependent aminotransferase family.</text>
</comment>
<keyword evidence="5 6" id="KW-0663">Pyridoxal phosphate</keyword>
<keyword evidence="3 7" id="KW-0032">Aminotransferase</keyword>
<dbReference type="NCBIfam" id="NF004426">
    <property type="entry name" value="PRK05769.1"/>
    <property type="match status" value="1"/>
</dbReference>
<evidence type="ECO:0000256" key="2">
    <source>
        <dbReference type="ARBA" id="ARBA00008954"/>
    </source>
</evidence>
<dbReference type="PROSITE" id="PS00600">
    <property type="entry name" value="AA_TRANSFER_CLASS_3"/>
    <property type="match status" value="1"/>
</dbReference>
<comment type="caution">
    <text evidence="7">The sequence shown here is derived from an EMBL/GenBank/DDBJ whole genome shotgun (WGS) entry which is preliminary data.</text>
</comment>
<dbReference type="GO" id="GO:0030170">
    <property type="term" value="F:pyridoxal phosphate binding"/>
    <property type="evidence" value="ECO:0007669"/>
    <property type="project" value="InterPro"/>
</dbReference>
<evidence type="ECO:0000256" key="3">
    <source>
        <dbReference type="ARBA" id="ARBA00022576"/>
    </source>
</evidence>
<dbReference type="GO" id="GO:0042802">
    <property type="term" value="F:identical protein binding"/>
    <property type="evidence" value="ECO:0007669"/>
    <property type="project" value="TreeGrafter"/>
</dbReference>
<evidence type="ECO:0000256" key="6">
    <source>
        <dbReference type="RuleBase" id="RU003560"/>
    </source>
</evidence>
<evidence type="ECO:0000256" key="5">
    <source>
        <dbReference type="ARBA" id="ARBA00022898"/>
    </source>
</evidence>
<dbReference type="AlphaFoldDB" id="A0A399EJ38"/>
<dbReference type="InterPro" id="IPR005814">
    <property type="entry name" value="Aminotrans_3"/>
</dbReference>
<organism evidence="7 8">
    <name type="scientific">Calidithermus roseus</name>
    <dbReference type="NCBI Taxonomy" id="1644118"/>
    <lineage>
        <taxon>Bacteria</taxon>
        <taxon>Thermotogati</taxon>
        <taxon>Deinococcota</taxon>
        <taxon>Deinococci</taxon>
        <taxon>Thermales</taxon>
        <taxon>Thermaceae</taxon>
        <taxon>Calidithermus</taxon>
    </lineage>
</organism>
<evidence type="ECO:0000313" key="8">
    <source>
        <dbReference type="Proteomes" id="UP000265341"/>
    </source>
</evidence>
<dbReference type="EC" id="2.6.1.48" evidence="7"/>
<proteinExistence type="inferred from homology"/>
<evidence type="ECO:0000256" key="4">
    <source>
        <dbReference type="ARBA" id="ARBA00022679"/>
    </source>
</evidence>
<evidence type="ECO:0000313" key="7">
    <source>
        <dbReference type="EMBL" id="RIH83089.1"/>
    </source>
</evidence>
<dbReference type="InterPro" id="IPR049704">
    <property type="entry name" value="Aminotrans_3_PPA_site"/>
</dbReference>
<dbReference type="InterPro" id="IPR050103">
    <property type="entry name" value="Class-III_PLP-dep_AT"/>
</dbReference>
<dbReference type="OrthoDB" id="29163at2"/>
<sequence>MKPSVKLPLPGPKAKALFERDKAVLSTSNARGYPVMAERGQGVWVWDVDGNCFLDLMAGIAVNTTGYAHPKVVQAVSEQAARLQHLCFAVIPSEPQIALAERLSGKLGGGYRVFFGNSGTEGIEAAMKLARYHTRRPFFLAFSGSFHGRSMGALSLTASNSKYRKGFGNLVPGVSHLPYPNPYRHPDGLKLLREGLDSLFQHTVPAEDVAALFVEPIQGEGGYIVPPQGFLRMLREVCDEHGILLVLDEVQTGAGRTGRFLAAEYEGVKPDIVVMAKGLASGYPLSAVIFREELSSWPSGAHGTTFGGNPVSVAAAHATLDLLEAGLMDNAATVGEYLMGKLRMLQGRFPRLGDVRGMGLMIGLEFVADPQTKTPDPALRDKVVQRCYEKGLLVLGAGPSAMRLAPPLILTREEADTAVELLAEALEEVLEPTKA</sequence>
<dbReference type="FunFam" id="3.40.640.10:FF:000013">
    <property type="entry name" value="4-aminobutyrate aminotransferase"/>
    <property type="match status" value="1"/>
</dbReference>
<dbReference type="InterPro" id="IPR015422">
    <property type="entry name" value="PyrdxlP-dep_Trfase_small"/>
</dbReference>
<dbReference type="PANTHER" id="PTHR11986">
    <property type="entry name" value="AMINOTRANSFERASE CLASS III"/>
    <property type="match status" value="1"/>
</dbReference>
<dbReference type="Pfam" id="PF00202">
    <property type="entry name" value="Aminotran_3"/>
    <property type="match status" value="1"/>
</dbReference>
<gene>
    <name evidence="7" type="primary">davT</name>
    <name evidence="7" type="ORF">Mrose_03160</name>
</gene>
<dbReference type="RefSeq" id="WP_119279944.1">
    <property type="nucleotide sequence ID" value="NZ_QWLA01000085.1"/>
</dbReference>
<dbReference type="GO" id="GO:0047589">
    <property type="term" value="F:5-aminovalerate transaminase activity"/>
    <property type="evidence" value="ECO:0007669"/>
    <property type="project" value="UniProtKB-EC"/>
</dbReference>
<dbReference type="Proteomes" id="UP000265341">
    <property type="component" value="Unassembled WGS sequence"/>
</dbReference>
<dbReference type="InterPro" id="IPR015421">
    <property type="entry name" value="PyrdxlP-dep_Trfase_major"/>
</dbReference>
<dbReference type="EMBL" id="QWLA01000085">
    <property type="protein sequence ID" value="RIH83089.1"/>
    <property type="molecule type" value="Genomic_DNA"/>
</dbReference>
<dbReference type="Gene3D" id="3.40.640.10">
    <property type="entry name" value="Type I PLP-dependent aspartate aminotransferase-like (Major domain)"/>
    <property type="match status" value="1"/>
</dbReference>
<protein>
    <submittedName>
        <fullName evidence="7">5-aminovalerate aminotransferase DavT</fullName>
        <ecNumber evidence="7">2.6.1.48</ecNumber>
    </submittedName>
</protein>
<evidence type="ECO:0000256" key="1">
    <source>
        <dbReference type="ARBA" id="ARBA00001933"/>
    </source>
</evidence>
<dbReference type="InterPro" id="IPR015424">
    <property type="entry name" value="PyrdxlP-dep_Trfase"/>
</dbReference>
<dbReference type="Gene3D" id="3.90.1150.10">
    <property type="entry name" value="Aspartate Aminotransferase, domain 1"/>
    <property type="match status" value="1"/>
</dbReference>
<dbReference type="CDD" id="cd00610">
    <property type="entry name" value="OAT_like"/>
    <property type="match status" value="1"/>
</dbReference>
<dbReference type="PANTHER" id="PTHR11986:SF58">
    <property type="entry name" value="LEUCINE_METHIONINE RACEMASE"/>
    <property type="match status" value="1"/>
</dbReference>
<dbReference type="PIRSF" id="PIRSF000521">
    <property type="entry name" value="Transaminase_4ab_Lys_Orn"/>
    <property type="match status" value="1"/>
</dbReference>
<reference evidence="7 8" key="1">
    <citation type="submission" date="2018-08" db="EMBL/GenBank/DDBJ databases">
        <title>Meiothermus roseus NBRC 110900 genome sequencing project.</title>
        <authorList>
            <person name="Da Costa M.S."/>
            <person name="Albuquerque L."/>
            <person name="Raposo P."/>
            <person name="Froufe H.J.C."/>
            <person name="Barroso C.S."/>
            <person name="Egas C."/>
        </authorList>
    </citation>
    <scope>NUCLEOTIDE SEQUENCE [LARGE SCALE GENOMIC DNA]</scope>
    <source>
        <strain evidence="7 8">NBRC 110900</strain>
    </source>
</reference>